<evidence type="ECO:0000259" key="6">
    <source>
        <dbReference type="SMART" id="SM00479"/>
    </source>
</evidence>
<evidence type="ECO:0000313" key="8">
    <source>
        <dbReference type="Proteomes" id="UP000023152"/>
    </source>
</evidence>
<comment type="similarity">
    <text evidence="2">Belongs to the REXO1/REXO3 family.</text>
</comment>
<keyword evidence="5" id="KW-0539">Nucleus</keyword>
<gene>
    <name evidence="7" type="ORF">RFI_17495</name>
</gene>
<feature type="domain" description="Exonuclease" evidence="6">
    <location>
        <begin position="1"/>
        <end position="116"/>
    </location>
</feature>
<dbReference type="GO" id="GO:0004527">
    <property type="term" value="F:exonuclease activity"/>
    <property type="evidence" value="ECO:0007669"/>
    <property type="project" value="UniProtKB-KW"/>
</dbReference>
<dbReference type="InterPro" id="IPR013520">
    <property type="entry name" value="Ribonucl_H"/>
</dbReference>
<dbReference type="InterPro" id="IPR012337">
    <property type="entry name" value="RNaseH-like_sf"/>
</dbReference>
<proteinExistence type="inferred from homology"/>
<keyword evidence="7" id="KW-0269">Exonuclease</keyword>
<dbReference type="InterPro" id="IPR036397">
    <property type="entry name" value="RNaseH_sf"/>
</dbReference>
<dbReference type="AlphaFoldDB" id="X6N1E3"/>
<sequence>MCISKRWSGITETHLEHVSKTVNDVYNDLSKWICQSTYIVGHGLENDLKALQVIHENVLDTSLLFPNGNKGKYKLKHLAFRYLKRNIQQHDHGHNPQEDALAALDLVQLRLQKGPNILQNTPDRFSIFSFLGHFQKKSMLIGPEHLVRIIRAGCKSRISCESNEAAFQACLQHLSQDAPENNAHLLWIYLQNEYKQSESTSSNALKSLADHLLQLYHAATENTAFVIVGGNKDLRKLKKLNHFHRHFQLQMFVVPFLK</sequence>
<evidence type="ECO:0000313" key="7">
    <source>
        <dbReference type="EMBL" id="ETO19733.1"/>
    </source>
</evidence>
<dbReference type="GO" id="GO:0003676">
    <property type="term" value="F:nucleic acid binding"/>
    <property type="evidence" value="ECO:0007669"/>
    <property type="project" value="InterPro"/>
</dbReference>
<dbReference type="EMBL" id="ASPP01013344">
    <property type="protein sequence ID" value="ETO19733.1"/>
    <property type="molecule type" value="Genomic_DNA"/>
</dbReference>
<dbReference type="Proteomes" id="UP000023152">
    <property type="component" value="Unassembled WGS sequence"/>
</dbReference>
<accession>X6N1E3</accession>
<evidence type="ECO:0000256" key="5">
    <source>
        <dbReference type="ARBA" id="ARBA00023242"/>
    </source>
</evidence>
<reference evidence="7 8" key="1">
    <citation type="journal article" date="2013" name="Curr. Biol.">
        <title>The Genome of the Foraminiferan Reticulomyxa filosa.</title>
        <authorList>
            <person name="Glockner G."/>
            <person name="Hulsmann N."/>
            <person name="Schleicher M."/>
            <person name="Noegel A.A."/>
            <person name="Eichinger L."/>
            <person name="Gallinger C."/>
            <person name="Pawlowski J."/>
            <person name="Sierra R."/>
            <person name="Euteneuer U."/>
            <person name="Pillet L."/>
            <person name="Moustafa A."/>
            <person name="Platzer M."/>
            <person name="Groth M."/>
            <person name="Szafranski K."/>
            <person name="Schliwa M."/>
        </authorList>
    </citation>
    <scope>NUCLEOTIDE SEQUENCE [LARGE SCALE GENOMIC DNA]</scope>
</reference>
<dbReference type="PANTHER" id="PTHR12801:SF115">
    <property type="entry name" value="FI18136P1-RELATED"/>
    <property type="match status" value="1"/>
</dbReference>
<name>X6N1E3_RETFI</name>
<comment type="caution">
    <text evidence="7">The sequence shown here is derived from an EMBL/GenBank/DDBJ whole genome shotgun (WGS) entry which is preliminary data.</text>
</comment>
<organism evidence="7 8">
    <name type="scientific">Reticulomyxa filosa</name>
    <dbReference type="NCBI Taxonomy" id="46433"/>
    <lineage>
        <taxon>Eukaryota</taxon>
        <taxon>Sar</taxon>
        <taxon>Rhizaria</taxon>
        <taxon>Retaria</taxon>
        <taxon>Foraminifera</taxon>
        <taxon>Monothalamids</taxon>
        <taxon>Reticulomyxidae</taxon>
        <taxon>Reticulomyxa</taxon>
    </lineage>
</organism>
<dbReference type="GO" id="GO:0005634">
    <property type="term" value="C:nucleus"/>
    <property type="evidence" value="ECO:0007669"/>
    <property type="project" value="UniProtKB-SubCell"/>
</dbReference>
<comment type="subcellular location">
    <subcellularLocation>
        <location evidence="1">Nucleus</location>
    </subcellularLocation>
</comment>
<keyword evidence="3" id="KW-0540">Nuclease</keyword>
<dbReference type="SUPFAM" id="SSF53098">
    <property type="entry name" value="Ribonuclease H-like"/>
    <property type="match status" value="1"/>
</dbReference>
<protein>
    <submittedName>
        <fullName evidence="7">RNA exonuclease 1</fullName>
    </submittedName>
</protein>
<evidence type="ECO:0000256" key="2">
    <source>
        <dbReference type="ARBA" id="ARBA00006357"/>
    </source>
</evidence>
<dbReference type="InterPro" id="IPR047021">
    <property type="entry name" value="REXO1/3/4-like"/>
</dbReference>
<dbReference type="Gene3D" id="3.30.420.10">
    <property type="entry name" value="Ribonuclease H-like superfamily/Ribonuclease H"/>
    <property type="match status" value="1"/>
</dbReference>
<keyword evidence="4" id="KW-0378">Hydrolase</keyword>
<dbReference type="PANTHER" id="PTHR12801">
    <property type="entry name" value="RNA EXONUCLEASE REXO1 / RECO3 FAMILY MEMBER-RELATED"/>
    <property type="match status" value="1"/>
</dbReference>
<evidence type="ECO:0000256" key="3">
    <source>
        <dbReference type="ARBA" id="ARBA00022722"/>
    </source>
</evidence>
<keyword evidence="8" id="KW-1185">Reference proteome</keyword>
<dbReference type="OrthoDB" id="206335at2759"/>
<dbReference type="SMART" id="SM00479">
    <property type="entry name" value="EXOIII"/>
    <property type="match status" value="1"/>
</dbReference>
<evidence type="ECO:0000256" key="4">
    <source>
        <dbReference type="ARBA" id="ARBA00022801"/>
    </source>
</evidence>
<evidence type="ECO:0000256" key="1">
    <source>
        <dbReference type="ARBA" id="ARBA00004123"/>
    </source>
</evidence>